<protein>
    <recommendedName>
        <fullName evidence="2">polyribonucleotide nucleotidyltransferase</fullName>
        <ecNumber evidence="2">2.7.7.8</ecNumber>
    </recommendedName>
</protein>
<dbReference type="GO" id="GO:0000958">
    <property type="term" value="P:mitochondrial mRNA catabolic process"/>
    <property type="evidence" value="ECO:0007669"/>
    <property type="project" value="TreeGrafter"/>
</dbReference>
<feature type="domain" description="S1 motif" evidence="6">
    <location>
        <begin position="646"/>
        <end position="717"/>
    </location>
</feature>
<dbReference type="GO" id="GO:0000175">
    <property type="term" value="F:3'-5'-RNA exonuclease activity"/>
    <property type="evidence" value="ECO:0007669"/>
    <property type="project" value="TreeGrafter"/>
</dbReference>
<dbReference type="CDD" id="cd11364">
    <property type="entry name" value="RNase_PH_PNPase_2"/>
    <property type="match status" value="1"/>
</dbReference>
<dbReference type="Pfam" id="PF00575">
    <property type="entry name" value="S1"/>
    <property type="match status" value="1"/>
</dbReference>
<dbReference type="InterPro" id="IPR003029">
    <property type="entry name" value="S1_domain"/>
</dbReference>
<dbReference type="GO" id="GO:0004654">
    <property type="term" value="F:polyribonucleotide nucleotidyltransferase activity"/>
    <property type="evidence" value="ECO:0007669"/>
    <property type="project" value="UniProtKB-EC"/>
</dbReference>
<evidence type="ECO:0000259" key="6">
    <source>
        <dbReference type="PROSITE" id="PS50126"/>
    </source>
</evidence>
<dbReference type="Proteomes" id="UP000887575">
    <property type="component" value="Unassembled WGS sequence"/>
</dbReference>
<dbReference type="NCBIfam" id="NF008805">
    <property type="entry name" value="PRK11824.1"/>
    <property type="match status" value="1"/>
</dbReference>
<dbReference type="GO" id="GO:0005739">
    <property type="term" value="C:mitochondrion"/>
    <property type="evidence" value="ECO:0007669"/>
    <property type="project" value="TreeGrafter"/>
</dbReference>
<evidence type="ECO:0000313" key="8">
    <source>
        <dbReference type="WBParaSite" id="MBELARI_LOCUS3914"/>
    </source>
</evidence>
<keyword evidence="7" id="KW-1185">Reference proteome</keyword>
<dbReference type="SUPFAM" id="SSF54791">
    <property type="entry name" value="Eukaryotic type KH-domain (KH-domain type I)"/>
    <property type="match status" value="1"/>
</dbReference>
<dbReference type="SUPFAM" id="SSF46915">
    <property type="entry name" value="Polynucleotide phosphorylase/guanosine pentaphosphate synthase (PNPase/GPSI), domain 3"/>
    <property type="match status" value="1"/>
</dbReference>
<dbReference type="InterPro" id="IPR015847">
    <property type="entry name" value="ExoRNase_PH_dom2"/>
</dbReference>
<evidence type="ECO:0000256" key="4">
    <source>
        <dbReference type="ARBA" id="ARBA00022695"/>
    </source>
</evidence>
<dbReference type="AlphaFoldDB" id="A0AAF3FBC7"/>
<dbReference type="InterPro" id="IPR036345">
    <property type="entry name" value="ExoRNase_PH_dom2_sf"/>
</dbReference>
<dbReference type="InterPro" id="IPR036612">
    <property type="entry name" value="KH_dom_type_1_sf"/>
</dbReference>
<reference evidence="8" key="1">
    <citation type="submission" date="2024-02" db="UniProtKB">
        <authorList>
            <consortium name="WormBaseParasite"/>
        </authorList>
    </citation>
    <scope>IDENTIFICATION</scope>
</reference>
<proteinExistence type="inferred from homology"/>
<dbReference type="SUPFAM" id="SSF55666">
    <property type="entry name" value="Ribonuclease PH domain 2-like"/>
    <property type="match status" value="2"/>
</dbReference>
<dbReference type="CDD" id="cd00164">
    <property type="entry name" value="S1_like"/>
    <property type="match status" value="1"/>
</dbReference>
<sequence length="733" mass="80845">MLRFIIRNNRGHFKECKRYVSAKTTIGQSELVLTAGEIARFADSAVVASTGDNAVLATCVYQDAGQETDGVPLTVDFRQSAAALGRIPMNFLRKEMSQTDNDILTSRVIDRALRPMISKSWTNPTAINIKPMALDEDCDGIILGLNAAACALHLSSVPLINPVASVRVSIINDEIMLNPPRHRLSEGMSMVLAGTRAERAVMIEMEGPQVTIEQVEEAITQGLSGVDQLLDQMDSLKKSAGKPKLEIESVRNVRVEKNLYEKIRIMAEERLEYIFTDPTHDKISRDDAIKEVRKDVLASFDDFAETSREFNKLVRYTLRRLTINSGIRCDGRGVQDFRPISIKVDVYKKLHGSALFQRGQTQVFSTVTFDSPAAAFHPDSISQLLGAQQRKSFMLHYEFPGFATNEISSNRGSNRREIGHGFLAEKALKHVIPDHFPYAIRISSQVLESNGSSSMASACAGSLALYDAGVPLKAPVAGVAIGLMTNDEKPDEKYQILTDILGIEDYLGDMDFKIAGTSNGFTSMQMDVKIPGLTRKQLSEAIRRGKSGVDFMLSKMANAQENPRNEFKSSVPVLETLKVDPYKRSNIFRNGGLIAKTIEAATGVRISIDDETQLALTAPSRKRMDEAKEMLNKLLMESTVEDYNFGQLVQAEVTEAIDRGVLVRLQTGAQTHFIPNSQLSNLPIKHPSAAGIDVGQKLTVQWLGRDPQTGKVRLSKRLVGSASVISRINPKTK</sequence>
<dbReference type="PROSITE" id="PS50126">
    <property type="entry name" value="S1"/>
    <property type="match status" value="1"/>
</dbReference>
<dbReference type="GO" id="GO:0005829">
    <property type="term" value="C:cytosol"/>
    <property type="evidence" value="ECO:0007669"/>
    <property type="project" value="TreeGrafter"/>
</dbReference>
<organism evidence="7 8">
    <name type="scientific">Mesorhabditis belari</name>
    <dbReference type="NCBI Taxonomy" id="2138241"/>
    <lineage>
        <taxon>Eukaryota</taxon>
        <taxon>Metazoa</taxon>
        <taxon>Ecdysozoa</taxon>
        <taxon>Nematoda</taxon>
        <taxon>Chromadorea</taxon>
        <taxon>Rhabditida</taxon>
        <taxon>Rhabditina</taxon>
        <taxon>Rhabditomorpha</taxon>
        <taxon>Rhabditoidea</taxon>
        <taxon>Rhabditidae</taxon>
        <taxon>Mesorhabditinae</taxon>
        <taxon>Mesorhabditis</taxon>
    </lineage>
</organism>
<dbReference type="InterPro" id="IPR020568">
    <property type="entry name" value="Ribosomal_Su5_D2-typ_SF"/>
</dbReference>
<accession>A0AAF3FBC7</accession>
<dbReference type="SUPFAM" id="SSF54211">
    <property type="entry name" value="Ribosomal protein S5 domain 2-like"/>
    <property type="match status" value="2"/>
</dbReference>
<dbReference type="WBParaSite" id="MBELARI_LOCUS3914">
    <property type="protein sequence ID" value="MBELARI_LOCUS3914"/>
    <property type="gene ID" value="MBELARI_LOCUS3914"/>
</dbReference>
<dbReference type="Gene3D" id="3.30.1370.10">
    <property type="entry name" value="K Homology domain, type 1"/>
    <property type="match status" value="1"/>
</dbReference>
<evidence type="ECO:0000256" key="1">
    <source>
        <dbReference type="ARBA" id="ARBA00007404"/>
    </source>
</evidence>
<dbReference type="InterPro" id="IPR036456">
    <property type="entry name" value="PNPase_PH_RNA-bd_sf"/>
</dbReference>
<dbReference type="SUPFAM" id="SSF50249">
    <property type="entry name" value="Nucleic acid-binding proteins"/>
    <property type="match status" value="1"/>
</dbReference>
<dbReference type="GO" id="GO:0000965">
    <property type="term" value="P:mitochondrial RNA 3'-end processing"/>
    <property type="evidence" value="ECO:0007669"/>
    <property type="project" value="TreeGrafter"/>
</dbReference>
<evidence type="ECO:0000256" key="2">
    <source>
        <dbReference type="ARBA" id="ARBA00012416"/>
    </source>
</evidence>
<dbReference type="GO" id="GO:0003723">
    <property type="term" value="F:RNA binding"/>
    <property type="evidence" value="ECO:0007669"/>
    <property type="project" value="UniProtKB-KW"/>
</dbReference>
<keyword evidence="4" id="KW-0548">Nucleotidyltransferase</keyword>
<dbReference type="NCBIfam" id="TIGR03591">
    <property type="entry name" value="polynuc_phos"/>
    <property type="match status" value="1"/>
</dbReference>
<keyword evidence="5" id="KW-0694">RNA-binding</keyword>
<dbReference type="Pfam" id="PF03726">
    <property type="entry name" value="PNPase"/>
    <property type="match status" value="1"/>
</dbReference>
<evidence type="ECO:0000313" key="7">
    <source>
        <dbReference type="Proteomes" id="UP000887575"/>
    </source>
</evidence>
<dbReference type="EC" id="2.7.7.8" evidence="2"/>
<evidence type="ECO:0000256" key="5">
    <source>
        <dbReference type="ARBA" id="ARBA00022884"/>
    </source>
</evidence>
<dbReference type="InterPro" id="IPR012340">
    <property type="entry name" value="NA-bd_OB-fold"/>
</dbReference>
<dbReference type="PANTHER" id="PTHR11252:SF0">
    <property type="entry name" value="POLYRIBONUCLEOTIDE NUCLEOTIDYLTRANSFERASE 1, MITOCHONDRIAL"/>
    <property type="match status" value="1"/>
</dbReference>
<keyword evidence="3" id="KW-0808">Transferase</keyword>
<name>A0AAF3FBC7_9BILA</name>
<dbReference type="InterPro" id="IPR001247">
    <property type="entry name" value="ExoRNase_PH_dom1"/>
</dbReference>
<dbReference type="Gene3D" id="3.30.230.70">
    <property type="entry name" value="GHMP Kinase, N-terminal domain"/>
    <property type="match status" value="2"/>
</dbReference>
<dbReference type="PANTHER" id="PTHR11252">
    <property type="entry name" value="POLYRIBONUCLEOTIDE NUCLEOTIDYLTRANSFERASE"/>
    <property type="match status" value="1"/>
</dbReference>
<dbReference type="Pfam" id="PF03725">
    <property type="entry name" value="RNase_PH_C"/>
    <property type="match status" value="1"/>
</dbReference>
<comment type="similarity">
    <text evidence="1">Belongs to the polyribonucleotide nucleotidyltransferase family.</text>
</comment>
<dbReference type="InterPro" id="IPR027408">
    <property type="entry name" value="PNPase/RNase_PH_dom_sf"/>
</dbReference>
<dbReference type="Pfam" id="PF01138">
    <property type="entry name" value="RNase_PH"/>
    <property type="match status" value="2"/>
</dbReference>
<evidence type="ECO:0000256" key="3">
    <source>
        <dbReference type="ARBA" id="ARBA00022679"/>
    </source>
</evidence>
<dbReference type="Gene3D" id="2.40.50.140">
    <property type="entry name" value="Nucleic acid-binding proteins"/>
    <property type="match status" value="1"/>
</dbReference>
<dbReference type="InterPro" id="IPR015848">
    <property type="entry name" value="PNPase_PH_RNA-bd_bac/org-type"/>
</dbReference>
<dbReference type="InterPro" id="IPR012162">
    <property type="entry name" value="PNPase"/>
</dbReference>